<feature type="non-terminal residue" evidence="1">
    <location>
        <position position="418"/>
    </location>
</feature>
<accession>A0ACC3DJ52</accession>
<protein>
    <submittedName>
        <fullName evidence="1">Uncharacterized protein</fullName>
    </submittedName>
</protein>
<organism evidence="1 2">
    <name type="scientific">Coniosporium uncinatum</name>
    <dbReference type="NCBI Taxonomy" id="93489"/>
    <lineage>
        <taxon>Eukaryota</taxon>
        <taxon>Fungi</taxon>
        <taxon>Dikarya</taxon>
        <taxon>Ascomycota</taxon>
        <taxon>Pezizomycotina</taxon>
        <taxon>Dothideomycetes</taxon>
        <taxon>Dothideomycetes incertae sedis</taxon>
        <taxon>Coniosporium</taxon>
    </lineage>
</organism>
<dbReference type="EMBL" id="JAWDJW010003673">
    <property type="protein sequence ID" value="KAK3076690.1"/>
    <property type="molecule type" value="Genomic_DNA"/>
</dbReference>
<dbReference type="Proteomes" id="UP001186974">
    <property type="component" value="Unassembled WGS sequence"/>
</dbReference>
<keyword evidence="2" id="KW-1185">Reference proteome</keyword>
<reference evidence="1" key="1">
    <citation type="submission" date="2024-09" db="EMBL/GenBank/DDBJ databases">
        <title>Black Yeasts Isolated from many extreme environments.</title>
        <authorList>
            <person name="Coleine C."/>
            <person name="Stajich J.E."/>
            <person name="Selbmann L."/>
        </authorList>
    </citation>
    <scope>NUCLEOTIDE SEQUENCE</scope>
    <source>
        <strain evidence="1">CCFEE 5737</strain>
    </source>
</reference>
<name>A0ACC3DJ52_9PEZI</name>
<gene>
    <name evidence="1" type="ORF">LTS18_012327</name>
</gene>
<evidence type="ECO:0000313" key="1">
    <source>
        <dbReference type="EMBL" id="KAK3076690.1"/>
    </source>
</evidence>
<proteinExistence type="predicted"/>
<comment type="caution">
    <text evidence="1">The sequence shown here is derived from an EMBL/GenBank/DDBJ whole genome shotgun (WGS) entry which is preliminary data.</text>
</comment>
<sequence length="418" mass="46696">MGNHNYNEGHWRRRKRIYRENCPDEQAGLIDYLGLYYCNSAQARPFVLFLIILWCCLLFSTIGIAASDFFCVNLSTISSLLGMSESLAGVTFLAFGNGSPDVFSTFAAMNTNSGSLAVGELMGAACFISAVVAGSMAIVRPFKVAKKSFVRDVGFFIVAAAFSLTFLWDGKLYLWECIAMVAFYVFYVVFVVSWHWWLTRRIRRRQKEATARAQFAHPGNEDVEPIEEYHDDEDGETGGGLTPRSNTMDDLSALERANETDPLDEDDEETLRDRLMGEISSNMRLSRLRAGERRATQTAIRPSLVGALEFRAVLTGLQKSRNIQTQPINLRRYSDDPTFTTAQQQDQLSTFSDPAARPPYDVVAEGDNAFLRPKLESAQRSRAVSANGADRLFRDNEEARKAGIPKIDLLAPLPDDAD</sequence>
<evidence type="ECO:0000313" key="2">
    <source>
        <dbReference type="Proteomes" id="UP001186974"/>
    </source>
</evidence>